<proteinExistence type="predicted"/>
<reference evidence="1" key="1">
    <citation type="submission" date="2023-11" db="EMBL/GenBank/DDBJ databases">
        <authorList>
            <person name="Poullet M."/>
        </authorList>
    </citation>
    <scope>NUCLEOTIDE SEQUENCE</scope>
    <source>
        <strain evidence="1">E1834</strain>
    </source>
</reference>
<dbReference type="EMBL" id="CAVMJV010000027">
    <property type="protein sequence ID" value="CAK5074746.1"/>
    <property type="molecule type" value="Genomic_DNA"/>
</dbReference>
<gene>
    <name evidence="1" type="ORF">MENTE1834_LOCUS21511</name>
</gene>
<accession>A0ACB0Z8I8</accession>
<keyword evidence="2" id="KW-1185">Reference proteome</keyword>
<evidence type="ECO:0000313" key="1">
    <source>
        <dbReference type="EMBL" id="CAK5074746.1"/>
    </source>
</evidence>
<sequence length="354" mass="41688">MMRNVKNKQQNKYFYYWNRWRRGSKTSSFSQLYKYFLLFNFIVWINASKCTFKEGNSDTFYLTKDNFPSSNLSTNIFKIPQCACEDDWTHAFCSRSEKYLKMTKEKAPTICVCRKMIGILKCVQFLSRCFRQSVAASTGQINIKQQHRPLVINEKCSCCFNQPDAFCNQLECHQMSPIFEQTSNTSCKCFSPKITEEKISKKYLNLIETLCGEWKGKIIDYDDEEELKLYSSSNNINIPSTSHSTTNKNLNNLFNSTAPFARFLSFLLIVLIGSLILAILACFWSHWRRQYLRKKCEIKLENEQKQIKRSQQLLCEQQEEEGGREEENLNLNEIKNNKEMENERRRIIVQEIAV</sequence>
<organism evidence="1 2">
    <name type="scientific">Meloidogyne enterolobii</name>
    <name type="common">Root-knot nematode worm</name>
    <name type="synonym">Meloidogyne mayaguensis</name>
    <dbReference type="NCBI Taxonomy" id="390850"/>
    <lineage>
        <taxon>Eukaryota</taxon>
        <taxon>Metazoa</taxon>
        <taxon>Ecdysozoa</taxon>
        <taxon>Nematoda</taxon>
        <taxon>Chromadorea</taxon>
        <taxon>Rhabditida</taxon>
        <taxon>Tylenchina</taxon>
        <taxon>Tylenchomorpha</taxon>
        <taxon>Tylenchoidea</taxon>
        <taxon>Meloidogynidae</taxon>
        <taxon>Meloidogyninae</taxon>
        <taxon>Meloidogyne</taxon>
    </lineage>
</organism>
<comment type="caution">
    <text evidence="1">The sequence shown here is derived from an EMBL/GenBank/DDBJ whole genome shotgun (WGS) entry which is preliminary data.</text>
</comment>
<dbReference type="Proteomes" id="UP001497535">
    <property type="component" value="Unassembled WGS sequence"/>
</dbReference>
<evidence type="ECO:0000313" key="2">
    <source>
        <dbReference type="Proteomes" id="UP001497535"/>
    </source>
</evidence>
<protein>
    <submittedName>
        <fullName evidence="1">Uncharacterized protein</fullName>
    </submittedName>
</protein>
<name>A0ACB0Z8I8_MELEN</name>